<reference evidence="3" key="1">
    <citation type="submission" date="2021-01" db="EMBL/GenBank/DDBJ databases">
        <authorList>
            <person name="Corre E."/>
            <person name="Pelletier E."/>
            <person name="Niang G."/>
            <person name="Scheremetjew M."/>
            <person name="Finn R."/>
            <person name="Kale V."/>
            <person name="Holt S."/>
            <person name="Cochrane G."/>
            <person name="Meng A."/>
            <person name="Brown T."/>
            <person name="Cohen L."/>
        </authorList>
    </citation>
    <scope>NUCLEOTIDE SEQUENCE</scope>
    <source>
        <strain evidence="3">CCMP219</strain>
    </source>
</reference>
<feature type="chain" id="PRO_5031176031" description="Laminin EGF-like domain-containing protein" evidence="2">
    <location>
        <begin position="28"/>
        <end position="312"/>
    </location>
</feature>
<dbReference type="AlphaFoldDB" id="A0A7R9VL62"/>
<sequence>MPGRQGGMERVLALACLLAAAVTHATATHAELSLLAMDASLAGLEAHVEPLASRRRLSQACPTTLEACEQAGESYCRHCSDISSPDRTAACLSCVCNGGAASKCKDCSSRTNYWGCANCIASSTSMFADISCSMCAISAPGFDDRCFTCVGRSSSMRMSGCVGCGGAGVPDACYECVQYGSTPAAQCTTATQRIPHPPSPPAPAPPPLPPAPPSCPATIEACEAAANTSQFAGLECSRCEGLSSPDRTAACLSCLCDGGDATKCKQCGDRNNYWGCGGCIASSKSMFADVRVGMGFSPDRASRNPGGVCFSV</sequence>
<accession>A0A7R9VL62</accession>
<name>A0A7R9VL62_9CHLO</name>
<protein>
    <recommendedName>
        <fullName evidence="4">Laminin EGF-like domain-containing protein</fullName>
    </recommendedName>
</protein>
<feature type="signal peptide" evidence="2">
    <location>
        <begin position="1"/>
        <end position="27"/>
    </location>
</feature>
<evidence type="ECO:0000256" key="2">
    <source>
        <dbReference type="SAM" id="SignalP"/>
    </source>
</evidence>
<feature type="region of interest" description="Disordered" evidence="1">
    <location>
        <begin position="190"/>
        <end position="210"/>
    </location>
</feature>
<proteinExistence type="predicted"/>
<keyword evidence="2" id="KW-0732">Signal</keyword>
<evidence type="ECO:0008006" key="4">
    <source>
        <dbReference type="Google" id="ProtNLM"/>
    </source>
</evidence>
<evidence type="ECO:0000256" key="1">
    <source>
        <dbReference type="SAM" id="MobiDB-lite"/>
    </source>
</evidence>
<organism evidence="3">
    <name type="scientific">Chlamydomonas euryale</name>
    <dbReference type="NCBI Taxonomy" id="1486919"/>
    <lineage>
        <taxon>Eukaryota</taxon>
        <taxon>Viridiplantae</taxon>
        <taxon>Chlorophyta</taxon>
        <taxon>core chlorophytes</taxon>
        <taxon>Chlorophyceae</taxon>
        <taxon>CS clade</taxon>
        <taxon>Chlamydomonadales</taxon>
        <taxon>Chlamydomonadaceae</taxon>
        <taxon>Chlamydomonas</taxon>
    </lineage>
</organism>
<evidence type="ECO:0000313" key="3">
    <source>
        <dbReference type="EMBL" id="CAD8298624.1"/>
    </source>
</evidence>
<feature type="compositionally biased region" description="Pro residues" evidence="1">
    <location>
        <begin position="195"/>
        <end position="210"/>
    </location>
</feature>
<dbReference type="EMBL" id="HBEC01031587">
    <property type="protein sequence ID" value="CAD8298624.1"/>
    <property type="molecule type" value="Transcribed_RNA"/>
</dbReference>
<gene>
    <name evidence="3" type="ORF">CEUR00632_LOCUS14658</name>
</gene>